<dbReference type="PROSITE" id="PS50961">
    <property type="entry name" value="HTH_LA"/>
    <property type="match status" value="1"/>
</dbReference>
<feature type="compositionally biased region" description="Low complexity" evidence="3">
    <location>
        <begin position="1"/>
        <end position="17"/>
    </location>
</feature>
<dbReference type="PANTHER" id="PTHR22792:SF132">
    <property type="entry name" value="LA-RELATED PROTEIN 1"/>
    <property type="match status" value="1"/>
</dbReference>
<dbReference type="InterPro" id="IPR006630">
    <property type="entry name" value="La_HTH"/>
</dbReference>
<feature type="compositionally biased region" description="Low complexity" evidence="3">
    <location>
        <begin position="306"/>
        <end position="315"/>
    </location>
</feature>
<keyword evidence="6" id="KW-1185">Reference proteome</keyword>
<dbReference type="EMBL" id="JAIWQS010000005">
    <property type="protein sequence ID" value="KAJ8764308.1"/>
    <property type="molecule type" value="Genomic_DNA"/>
</dbReference>
<feature type="compositionally biased region" description="Polar residues" evidence="3">
    <location>
        <begin position="519"/>
        <end position="528"/>
    </location>
</feature>
<dbReference type="GO" id="GO:0003723">
    <property type="term" value="F:RNA binding"/>
    <property type="evidence" value="ECO:0007669"/>
    <property type="project" value="UniProtKB-UniRule"/>
</dbReference>
<dbReference type="SMART" id="SM00715">
    <property type="entry name" value="LA"/>
    <property type="match status" value="1"/>
</dbReference>
<dbReference type="CDD" id="cd07323">
    <property type="entry name" value="LAM"/>
    <property type="match status" value="1"/>
</dbReference>
<feature type="compositionally biased region" description="Polar residues" evidence="3">
    <location>
        <begin position="153"/>
        <end position="172"/>
    </location>
</feature>
<dbReference type="Gene3D" id="1.10.10.10">
    <property type="entry name" value="Winged helix-like DNA-binding domain superfamily/Winged helix DNA-binding domain"/>
    <property type="match status" value="1"/>
</dbReference>
<dbReference type="InterPro" id="IPR036390">
    <property type="entry name" value="WH_DNA-bd_sf"/>
</dbReference>
<reference evidence="5 6" key="1">
    <citation type="submission" date="2021-09" db="EMBL/GenBank/DDBJ databases">
        <title>Genomic insights and catalytic innovation underlie evolution of tropane alkaloids biosynthesis.</title>
        <authorList>
            <person name="Wang Y.-J."/>
            <person name="Tian T."/>
            <person name="Huang J.-P."/>
            <person name="Huang S.-X."/>
        </authorList>
    </citation>
    <scope>NUCLEOTIDE SEQUENCE [LARGE SCALE GENOMIC DNA]</scope>
    <source>
        <strain evidence="5">KIB-2018</strain>
        <tissue evidence="5">Leaf</tissue>
    </source>
</reference>
<feature type="compositionally biased region" description="Low complexity" evidence="3">
    <location>
        <begin position="59"/>
        <end position="73"/>
    </location>
</feature>
<feature type="region of interest" description="Disordered" evidence="3">
    <location>
        <begin position="1"/>
        <end position="315"/>
    </location>
</feature>
<dbReference type="GO" id="GO:0005737">
    <property type="term" value="C:cytoplasm"/>
    <property type="evidence" value="ECO:0007669"/>
    <property type="project" value="UniProtKB-ARBA"/>
</dbReference>
<feature type="compositionally biased region" description="Low complexity" evidence="3">
    <location>
        <begin position="486"/>
        <end position="496"/>
    </location>
</feature>
<dbReference type="AlphaFoldDB" id="A0AAV8TCE0"/>
<gene>
    <name evidence="5" type="ORF">K2173_006048</name>
</gene>
<dbReference type="Proteomes" id="UP001159364">
    <property type="component" value="Linkage Group LG05"/>
</dbReference>
<accession>A0AAV8TCE0</accession>
<dbReference type="Pfam" id="PF05383">
    <property type="entry name" value="La"/>
    <property type="match status" value="1"/>
</dbReference>
<feature type="region of interest" description="Disordered" evidence="3">
    <location>
        <begin position="486"/>
        <end position="528"/>
    </location>
</feature>
<dbReference type="PANTHER" id="PTHR22792">
    <property type="entry name" value="LUPUS LA PROTEIN-RELATED"/>
    <property type="match status" value="1"/>
</dbReference>
<dbReference type="InterPro" id="IPR045180">
    <property type="entry name" value="La_dom_prot"/>
</dbReference>
<feature type="domain" description="HTH La-type RNA-binding" evidence="4">
    <location>
        <begin position="354"/>
        <end position="443"/>
    </location>
</feature>
<name>A0AAV8TCE0_9ROSI</name>
<dbReference type="SUPFAM" id="SSF46785">
    <property type="entry name" value="Winged helix' DNA-binding domain"/>
    <property type="match status" value="1"/>
</dbReference>
<organism evidence="5 6">
    <name type="scientific">Erythroxylum novogranatense</name>
    <dbReference type="NCBI Taxonomy" id="1862640"/>
    <lineage>
        <taxon>Eukaryota</taxon>
        <taxon>Viridiplantae</taxon>
        <taxon>Streptophyta</taxon>
        <taxon>Embryophyta</taxon>
        <taxon>Tracheophyta</taxon>
        <taxon>Spermatophyta</taxon>
        <taxon>Magnoliopsida</taxon>
        <taxon>eudicotyledons</taxon>
        <taxon>Gunneridae</taxon>
        <taxon>Pentapetalae</taxon>
        <taxon>rosids</taxon>
        <taxon>fabids</taxon>
        <taxon>Malpighiales</taxon>
        <taxon>Erythroxylaceae</taxon>
        <taxon>Erythroxylum</taxon>
    </lineage>
</organism>
<proteinExistence type="predicted"/>
<dbReference type="InterPro" id="IPR036388">
    <property type="entry name" value="WH-like_DNA-bd_sf"/>
</dbReference>
<evidence type="ECO:0000313" key="5">
    <source>
        <dbReference type="EMBL" id="KAJ8764308.1"/>
    </source>
</evidence>
<evidence type="ECO:0000256" key="1">
    <source>
        <dbReference type="ARBA" id="ARBA00022884"/>
    </source>
</evidence>
<evidence type="ECO:0000256" key="2">
    <source>
        <dbReference type="PROSITE-ProRule" id="PRU00332"/>
    </source>
</evidence>
<protein>
    <recommendedName>
        <fullName evidence="4">HTH La-type RNA-binding domain-containing protein</fullName>
    </recommendedName>
</protein>
<evidence type="ECO:0000313" key="6">
    <source>
        <dbReference type="Proteomes" id="UP001159364"/>
    </source>
</evidence>
<feature type="compositionally biased region" description="Basic and acidic residues" evidence="3">
    <location>
        <begin position="248"/>
        <end position="265"/>
    </location>
</feature>
<sequence length="528" mass="56465">MASTASAMMTSTAAAASHHSPRYSVSSPQSRRAGKGASAWTQILHGESETIAISPSPPSEVAMVSASSSTSSMAEEESSEYGNASGGNAGKRTAWNKPSNGDLEIGAVMGADSWPPLSELARGGATKSSSESLKGLSDGSSSLSVSEGTETVASSTSPTHASNAHTSSTPNHTAPARQRSIKRNGANSSSSNGGTPHPPGVQGPVGETQLNNSSPRDHSQRNSHSRSANDHPQQMRNSFRNRNGGSHSRGDGSHYHHLGGRREQDPGNPDWNNHRHYNGRDGHMQSQRPFTRFIRRPPQPSPPPSTSASIMSSSPVRGFGSPMGFPEFTPHFYYVDSLRGMQFVAAPVPPHPMFFPNFPLHYNIVKQIDYYFSNENLIKDTFLRQNMDDQGWVDVKLVAGFKKVSQLTPNVPIILDAMRNSSLVEVQGNKIRRRNDWQRWIMPPPVQLPNMSSPQSSADMLGAQVQNISLEENANVRSGAGIPSVAACGSSSSGASNRQSELSSDEGLGCVSTEGDLNHSASSRISTK</sequence>
<keyword evidence="1 2" id="KW-0694">RNA-binding</keyword>
<comment type="caution">
    <text evidence="5">The sequence shown here is derived from an EMBL/GenBank/DDBJ whole genome shotgun (WGS) entry which is preliminary data.</text>
</comment>
<feature type="compositionally biased region" description="Low complexity" evidence="3">
    <location>
        <begin position="126"/>
        <end position="152"/>
    </location>
</feature>
<feature type="compositionally biased region" description="Low complexity" evidence="3">
    <location>
        <begin position="184"/>
        <end position="194"/>
    </location>
</feature>
<evidence type="ECO:0000256" key="3">
    <source>
        <dbReference type="SAM" id="MobiDB-lite"/>
    </source>
</evidence>
<feature type="compositionally biased region" description="Polar residues" evidence="3">
    <location>
        <begin position="230"/>
        <end position="246"/>
    </location>
</feature>
<evidence type="ECO:0000259" key="4">
    <source>
        <dbReference type="PROSITE" id="PS50961"/>
    </source>
</evidence>